<dbReference type="PANTHER" id="PTHR28256:SF1">
    <property type="entry name" value="RIBONUCLEASES P_MRP PROTEIN SUBUNIT POP7"/>
    <property type="match status" value="1"/>
</dbReference>
<dbReference type="Proteomes" id="UP001497383">
    <property type="component" value="Chromosome 6"/>
</dbReference>
<dbReference type="GeneID" id="92210114"/>
<reference evidence="4 5" key="1">
    <citation type="submission" date="2024-03" db="EMBL/GenBank/DDBJ databases">
        <authorList>
            <person name="Brejova B."/>
        </authorList>
    </citation>
    <scope>NUCLEOTIDE SEQUENCE [LARGE SCALE GENOMIC DNA]</scope>
    <source>
        <strain evidence="4 5">CBS 14171</strain>
    </source>
</reference>
<evidence type="ECO:0000256" key="1">
    <source>
        <dbReference type="ARBA" id="ARBA00004123"/>
    </source>
</evidence>
<accession>A0ABP0ZRA8</accession>
<dbReference type="EMBL" id="OZ022410">
    <property type="protein sequence ID" value="CAK9441049.1"/>
    <property type="molecule type" value="Genomic_DNA"/>
</dbReference>
<dbReference type="Gene3D" id="3.30.110.20">
    <property type="entry name" value="Alba-like domain"/>
    <property type="match status" value="1"/>
</dbReference>
<dbReference type="Pfam" id="PF12328">
    <property type="entry name" value="Rpp20"/>
    <property type="match status" value="1"/>
</dbReference>
<dbReference type="RefSeq" id="XP_066831856.1">
    <property type="nucleotide sequence ID" value="XM_066975192.1"/>
</dbReference>
<keyword evidence="2" id="KW-0819">tRNA processing</keyword>
<sequence length="141" mass="16502">MAKRIQGKHIKHSPNVKLQTETQFASAFYVKSSTPYISAIKKITKQLNKFSKTTGVKKYNNDQYKKIQYITVKGMGRTIERTLKIAMRFQDLDYRVDILTGSVQVLDEFEIDACAKDGDEEREYRKRMVSSIEARIWLKRE</sequence>
<name>A0ABP0ZRA8_9ASCO</name>
<evidence type="ECO:0000256" key="3">
    <source>
        <dbReference type="ARBA" id="ARBA00023242"/>
    </source>
</evidence>
<dbReference type="InterPro" id="IPR036882">
    <property type="entry name" value="Alba-like_dom_sf"/>
</dbReference>
<evidence type="ECO:0000313" key="4">
    <source>
        <dbReference type="EMBL" id="CAK9441049.1"/>
    </source>
</evidence>
<evidence type="ECO:0000313" key="5">
    <source>
        <dbReference type="Proteomes" id="UP001497383"/>
    </source>
</evidence>
<protein>
    <submittedName>
        <fullName evidence="4">Uncharacterized protein</fullName>
    </submittedName>
</protein>
<dbReference type="PANTHER" id="PTHR28256">
    <property type="entry name" value="RIBONUCLEASES P/MRP PROTEIN SUBUNIT POP7"/>
    <property type="match status" value="1"/>
</dbReference>
<evidence type="ECO:0000256" key="2">
    <source>
        <dbReference type="ARBA" id="ARBA00022694"/>
    </source>
</evidence>
<proteinExistence type="predicted"/>
<organism evidence="4 5">
    <name type="scientific">Lodderomyces beijingensis</name>
    <dbReference type="NCBI Taxonomy" id="1775926"/>
    <lineage>
        <taxon>Eukaryota</taxon>
        <taxon>Fungi</taxon>
        <taxon>Dikarya</taxon>
        <taxon>Ascomycota</taxon>
        <taxon>Saccharomycotina</taxon>
        <taxon>Pichiomycetes</taxon>
        <taxon>Debaryomycetaceae</taxon>
        <taxon>Candida/Lodderomyces clade</taxon>
        <taxon>Lodderomyces</taxon>
    </lineage>
</organism>
<keyword evidence="3" id="KW-0539">Nucleus</keyword>
<dbReference type="InterPro" id="IPR014612">
    <property type="entry name" value="Pop7/Rpp20"/>
</dbReference>
<dbReference type="InterPro" id="IPR020241">
    <property type="entry name" value="RNase_P/MRP_Pop7_fungi"/>
</dbReference>
<gene>
    <name evidence="4" type="ORF">LODBEIA_P49180</name>
</gene>
<comment type="subcellular location">
    <subcellularLocation>
        <location evidence="1">Nucleus</location>
    </subcellularLocation>
</comment>
<keyword evidence="5" id="KW-1185">Reference proteome</keyword>